<dbReference type="GO" id="GO:0044550">
    <property type="term" value="P:secondary metabolite biosynthetic process"/>
    <property type="evidence" value="ECO:0007669"/>
    <property type="project" value="TreeGrafter"/>
</dbReference>
<organism evidence="4 5">
    <name type="scientific">Trichoderma citrinoviride</name>
    <dbReference type="NCBI Taxonomy" id="58853"/>
    <lineage>
        <taxon>Eukaryota</taxon>
        <taxon>Fungi</taxon>
        <taxon>Dikarya</taxon>
        <taxon>Ascomycota</taxon>
        <taxon>Pezizomycotina</taxon>
        <taxon>Sordariomycetes</taxon>
        <taxon>Hypocreomycetidae</taxon>
        <taxon>Hypocreales</taxon>
        <taxon>Hypocreaceae</taxon>
        <taxon>Trichoderma</taxon>
    </lineage>
</organism>
<dbReference type="Gene3D" id="3.40.50.720">
    <property type="entry name" value="NAD(P)-binding Rossmann-like Domain"/>
    <property type="match status" value="1"/>
</dbReference>
<accession>A0A2T4AW87</accession>
<name>A0A2T4AW87_9HYPO</name>
<sequence length="227" mass="24437">SGIIGNRGQANYAAGNSFQDSFARHLRRQGKHAVALDLGPVLGAGMLAENEDILDMLRSNGFFGIPHEDFLTVIKHAITGEMAPGEPIPPQINAADPYWTRTALYSYLNLVDMAPPDVLLGDGDGSSRDVKAMLATAARFEEVSTIIRDGLSMMLAKAMNMLPFEIDLNKSLNAYGVDSLVAVTIRNWILNNCGVQISVFEILSDLSIEEMASMIAEKGGYGGGETD</sequence>
<dbReference type="GO" id="GO:0004312">
    <property type="term" value="F:fatty acid synthase activity"/>
    <property type="evidence" value="ECO:0007669"/>
    <property type="project" value="TreeGrafter"/>
</dbReference>
<protein>
    <submittedName>
        <fullName evidence="4">KR-domain-containing protein</fullName>
    </submittedName>
</protein>
<dbReference type="InterPro" id="IPR013968">
    <property type="entry name" value="PKS_KR"/>
</dbReference>
<dbReference type="InterPro" id="IPR006162">
    <property type="entry name" value="Ppantetheine_attach_site"/>
</dbReference>
<evidence type="ECO:0000256" key="2">
    <source>
        <dbReference type="ARBA" id="ARBA00022553"/>
    </source>
</evidence>
<dbReference type="Gene3D" id="1.10.1200.10">
    <property type="entry name" value="ACP-like"/>
    <property type="match status" value="1"/>
</dbReference>
<dbReference type="PROSITE" id="PS50075">
    <property type="entry name" value="CARRIER"/>
    <property type="match status" value="1"/>
</dbReference>
<dbReference type="PANTHER" id="PTHR43775:SF37">
    <property type="entry name" value="SI:DKEY-61P9.11"/>
    <property type="match status" value="1"/>
</dbReference>
<feature type="non-terminal residue" evidence="4">
    <location>
        <position position="1"/>
    </location>
</feature>
<keyword evidence="5" id="KW-1185">Reference proteome</keyword>
<dbReference type="InterPro" id="IPR036736">
    <property type="entry name" value="ACP-like_sf"/>
</dbReference>
<evidence type="ECO:0000313" key="4">
    <source>
        <dbReference type="EMBL" id="PTB61334.1"/>
    </source>
</evidence>
<evidence type="ECO:0000313" key="5">
    <source>
        <dbReference type="Proteomes" id="UP000241546"/>
    </source>
</evidence>
<dbReference type="InterPro" id="IPR036291">
    <property type="entry name" value="NAD(P)-bd_dom_sf"/>
</dbReference>
<dbReference type="OrthoDB" id="329835at2759"/>
<keyword evidence="1" id="KW-0596">Phosphopantetheine</keyword>
<proteinExistence type="predicted"/>
<reference evidence="5" key="1">
    <citation type="submission" date="2016-07" db="EMBL/GenBank/DDBJ databases">
        <title>Multiple horizontal gene transfer events from other fungi enriched the ability of initially mycotrophic Trichoderma (Ascomycota) to feed on dead plant biomass.</title>
        <authorList>
            <consortium name="DOE Joint Genome Institute"/>
            <person name="Atanasova L."/>
            <person name="Chenthamara K."/>
            <person name="Zhang J."/>
            <person name="Grujic M."/>
            <person name="Henrissat B."/>
            <person name="Kuo A."/>
            <person name="Aerts A."/>
            <person name="Salamov A."/>
            <person name="Lipzen A."/>
            <person name="Labutti K."/>
            <person name="Barry K."/>
            <person name="Miao Y."/>
            <person name="Rahimi M.J."/>
            <person name="Shen Q."/>
            <person name="Grigoriev I.V."/>
            <person name="Kubicek C.P."/>
            <person name="Druzhinina I.S."/>
        </authorList>
    </citation>
    <scope>NUCLEOTIDE SEQUENCE [LARGE SCALE GENOMIC DNA]</scope>
    <source>
        <strain evidence="5">TUCIM 6016</strain>
    </source>
</reference>
<dbReference type="InterPro" id="IPR050091">
    <property type="entry name" value="PKS_NRPS_Biosynth_Enz"/>
</dbReference>
<dbReference type="GO" id="GO:0006633">
    <property type="term" value="P:fatty acid biosynthetic process"/>
    <property type="evidence" value="ECO:0007669"/>
    <property type="project" value="TreeGrafter"/>
</dbReference>
<dbReference type="PANTHER" id="PTHR43775">
    <property type="entry name" value="FATTY ACID SYNTHASE"/>
    <property type="match status" value="1"/>
</dbReference>
<dbReference type="GO" id="GO:0031177">
    <property type="term" value="F:phosphopantetheine binding"/>
    <property type="evidence" value="ECO:0007669"/>
    <property type="project" value="InterPro"/>
</dbReference>
<dbReference type="PROSITE" id="PS00012">
    <property type="entry name" value="PHOSPHOPANTETHEINE"/>
    <property type="match status" value="1"/>
</dbReference>
<dbReference type="GeneID" id="36600124"/>
<dbReference type="InterPro" id="IPR009081">
    <property type="entry name" value="PP-bd_ACP"/>
</dbReference>
<evidence type="ECO:0000256" key="1">
    <source>
        <dbReference type="ARBA" id="ARBA00022450"/>
    </source>
</evidence>
<dbReference type="Proteomes" id="UP000241546">
    <property type="component" value="Unassembled WGS sequence"/>
</dbReference>
<dbReference type="Pfam" id="PF23297">
    <property type="entry name" value="ACP_SdgA_C"/>
    <property type="match status" value="1"/>
</dbReference>
<keyword evidence="2" id="KW-0597">Phosphoprotein</keyword>
<evidence type="ECO:0000259" key="3">
    <source>
        <dbReference type="PROSITE" id="PS50075"/>
    </source>
</evidence>
<dbReference type="SUPFAM" id="SSF47336">
    <property type="entry name" value="ACP-like"/>
    <property type="match status" value="1"/>
</dbReference>
<dbReference type="AlphaFoldDB" id="A0A2T4AW87"/>
<dbReference type="SMART" id="SM00823">
    <property type="entry name" value="PKS_PP"/>
    <property type="match status" value="1"/>
</dbReference>
<dbReference type="EMBL" id="KZ680688">
    <property type="protein sequence ID" value="PTB61334.1"/>
    <property type="molecule type" value="Genomic_DNA"/>
</dbReference>
<gene>
    <name evidence="4" type="ORF">BBK36DRAFT_1131620</name>
</gene>
<dbReference type="SUPFAM" id="SSF51735">
    <property type="entry name" value="NAD(P)-binding Rossmann-fold domains"/>
    <property type="match status" value="1"/>
</dbReference>
<dbReference type="Pfam" id="PF08659">
    <property type="entry name" value="KR"/>
    <property type="match status" value="1"/>
</dbReference>
<dbReference type="RefSeq" id="XP_024744654.1">
    <property type="nucleotide sequence ID" value="XM_024892006.1"/>
</dbReference>
<dbReference type="InterPro" id="IPR020806">
    <property type="entry name" value="PKS_PP-bd"/>
</dbReference>
<feature type="domain" description="Carrier" evidence="3">
    <location>
        <begin position="137"/>
        <end position="219"/>
    </location>
</feature>